<dbReference type="InterPro" id="IPR011682">
    <property type="entry name" value="Glyco_hydro_38_C"/>
</dbReference>
<dbReference type="Gene3D" id="1.20.1270.50">
    <property type="entry name" value="Glycoside hydrolase family 38, central domain"/>
    <property type="match status" value="1"/>
</dbReference>
<dbReference type="FunFam" id="1.20.1270.50:FF:000004">
    <property type="entry name" value="alpha-mannosidase 2C1 isoform X1"/>
    <property type="match status" value="1"/>
</dbReference>
<keyword evidence="7" id="KW-1185">Reference proteome</keyword>
<dbReference type="SUPFAM" id="SSF74650">
    <property type="entry name" value="Galactose mutarotase-like"/>
    <property type="match status" value="1"/>
</dbReference>
<dbReference type="GO" id="GO:0046872">
    <property type="term" value="F:metal ion binding"/>
    <property type="evidence" value="ECO:0007669"/>
    <property type="project" value="UniProtKB-KW"/>
</dbReference>
<dbReference type="PANTHER" id="PTHR46017">
    <property type="entry name" value="ALPHA-MANNOSIDASE 2C1"/>
    <property type="match status" value="1"/>
</dbReference>
<dbReference type="Pfam" id="PF09261">
    <property type="entry name" value="Alpha-mann_mid"/>
    <property type="match status" value="1"/>
</dbReference>
<gene>
    <name evidence="6" type="ORF">HH215_18025</name>
</gene>
<keyword evidence="2" id="KW-0479">Metal-binding</keyword>
<dbReference type="CDD" id="cd10789">
    <property type="entry name" value="GH38N_AMII_ER_cytosolic"/>
    <property type="match status" value="1"/>
</dbReference>
<evidence type="ECO:0000313" key="7">
    <source>
        <dbReference type="Proteomes" id="UP000502248"/>
    </source>
</evidence>
<dbReference type="InterPro" id="IPR011013">
    <property type="entry name" value="Gal_mutarotase_sf_dom"/>
</dbReference>
<evidence type="ECO:0000313" key="6">
    <source>
        <dbReference type="EMBL" id="QJD84889.1"/>
    </source>
</evidence>
<sequence>MSRYESILAEMHALQPKHYWSERILGQLGYAVKLSKLNNGEFDGLLAEVVTDLSLQVEKSGVISKELAMETEGKLSALSVEAKRYRMICAGHAHIDMNWMWGWDETVSVTLDTFRTVLDLMRQYPDFRFSQSQAAIYKIVEDHAPEMLDEIKRRIKEGRWEVTASHWVEADKNMPNGESLSRHLLYTKRYLSRLLDLGSDSFDLDFEPDTFGHSENVPEILADGGVKYYYHCRGDEGHQIYRWIAPSGRSVTAYREPIWYNGEITAEMAWYVPEFCGRHGLNTMLKVYGVGDHGGGPTRRDIERIKDMAAWPIYPSVSFGTFRDFFRLTDAIVERLPEVRGERNFVFTGCYTSQSRIKMANRYGEAALKEAETFGTFAALAAGFSYRNEVLSDAWKNVLFNQFHDILPGSGVVATREHAMGLFQNTMASANSVRKLAMQRIADSIDTSEFGSAEEGNKRTTSEGSGAGFLADRYRISHVERGAGKTRIFHLFNSASFEREEACEITIWDWNGDIAAIQAAEDQGMSIRHQVVDHGFNPYWGHHYLTLLIFARVPAFGYATFVLTEGERTIPTPPYPDPRKEQPVSAIVLENGNLIASFDRENASLVSLIDKKSGREMIGNTDVRVANSAVFRFIVEDTDTEMTAWYVGRYKSSASLHKEARIRDVNVGKGRLRQSFAYEIPFANSLLKVTVSLDEDSDCLAFEAECDWQEKGGRDSGIPQLGFHVPLAYGCESYKYDVPYGVIKREALEMDVPATSWALGESKEPASASLMLVTDSKYGYRGCGQALNVSLIRSSYDPDPYPELGIHRFRIGLIVIAETGNRELSDRGDRFNHPLNMVSGTFHSGNLPSNDSFLQLEEGSIAISAVKMAEDGGDGVIIRYYETDGNGGQAVLRLSRPIKKVERIDVHEQGITGEGWVRFSGRQAILSVKPYELAAVRIELE</sequence>
<dbReference type="SUPFAM" id="SSF88713">
    <property type="entry name" value="Glycoside hydrolase/deacetylase"/>
    <property type="match status" value="1"/>
</dbReference>
<comment type="similarity">
    <text evidence="1">Belongs to the glycosyl hydrolase 38 family.</text>
</comment>
<dbReference type="Pfam" id="PF17677">
    <property type="entry name" value="Glyco_hydro38C2"/>
    <property type="match status" value="1"/>
</dbReference>
<keyword evidence="4" id="KW-0326">Glycosidase</keyword>
<dbReference type="InterPro" id="IPR000602">
    <property type="entry name" value="Glyco_hydro_38_N"/>
</dbReference>
<evidence type="ECO:0000256" key="3">
    <source>
        <dbReference type="ARBA" id="ARBA00022801"/>
    </source>
</evidence>
<dbReference type="InterPro" id="IPR027291">
    <property type="entry name" value="Glyco_hydro_38_N_sf"/>
</dbReference>
<dbReference type="RefSeq" id="WP_169281169.1">
    <property type="nucleotide sequence ID" value="NZ_CP051680.1"/>
</dbReference>
<dbReference type="KEGG" id="cheb:HH215_18025"/>
<dbReference type="GO" id="GO:0006013">
    <property type="term" value="P:mannose metabolic process"/>
    <property type="evidence" value="ECO:0007669"/>
    <property type="project" value="InterPro"/>
</dbReference>
<dbReference type="InterPro" id="IPR041147">
    <property type="entry name" value="GH38_C"/>
</dbReference>
<dbReference type="InterPro" id="IPR037094">
    <property type="entry name" value="Glyco_hydro_38_cen_sf"/>
</dbReference>
<organism evidence="6 7">
    <name type="scientific">Cohnella herbarum</name>
    <dbReference type="NCBI Taxonomy" id="2728023"/>
    <lineage>
        <taxon>Bacteria</taxon>
        <taxon>Bacillati</taxon>
        <taxon>Bacillota</taxon>
        <taxon>Bacilli</taxon>
        <taxon>Bacillales</taxon>
        <taxon>Paenibacillaceae</taxon>
        <taxon>Cohnella</taxon>
    </lineage>
</organism>
<dbReference type="InterPro" id="IPR015341">
    <property type="entry name" value="Glyco_hydro_38_cen"/>
</dbReference>
<dbReference type="Proteomes" id="UP000502248">
    <property type="component" value="Chromosome"/>
</dbReference>
<accession>A0A7Z2ZME5</accession>
<reference evidence="6 7" key="1">
    <citation type="submission" date="2020-04" db="EMBL/GenBank/DDBJ databases">
        <title>Genome sequencing of novel species.</title>
        <authorList>
            <person name="Heo J."/>
            <person name="Kim S.-J."/>
            <person name="Kim J.-S."/>
            <person name="Hong S.-B."/>
            <person name="Kwon S.-W."/>
        </authorList>
    </citation>
    <scope>NUCLEOTIDE SEQUENCE [LARGE SCALE GENOMIC DNA]</scope>
    <source>
        <strain evidence="6 7">MFER-1</strain>
    </source>
</reference>
<evidence type="ECO:0000256" key="2">
    <source>
        <dbReference type="ARBA" id="ARBA00022723"/>
    </source>
</evidence>
<protein>
    <submittedName>
        <fullName evidence="6">Alpha-mannosidase</fullName>
    </submittedName>
</protein>
<evidence type="ECO:0000256" key="1">
    <source>
        <dbReference type="ARBA" id="ARBA00009792"/>
    </source>
</evidence>
<proteinExistence type="inferred from homology"/>
<dbReference type="GO" id="GO:0009313">
    <property type="term" value="P:oligosaccharide catabolic process"/>
    <property type="evidence" value="ECO:0007669"/>
    <property type="project" value="TreeGrafter"/>
</dbReference>
<dbReference type="EMBL" id="CP051680">
    <property type="protein sequence ID" value="QJD84889.1"/>
    <property type="molecule type" value="Genomic_DNA"/>
</dbReference>
<dbReference type="GO" id="GO:0030246">
    <property type="term" value="F:carbohydrate binding"/>
    <property type="evidence" value="ECO:0007669"/>
    <property type="project" value="InterPro"/>
</dbReference>
<dbReference type="Gene3D" id="3.20.110.10">
    <property type="entry name" value="Glycoside hydrolase 38, N terminal domain"/>
    <property type="match status" value="1"/>
</dbReference>
<feature type="domain" description="Glycoside hydrolase family 38 central" evidence="5">
    <location>
        <begin position="345"/>
        <end position="423"/>
    </location>
</feature>
<dbReference type="AlphaFoldDB" id="A0A7Z2ZME5"/>
<dbReference type="Gene3D" id="2.70.98.30">
    <property type="entry name" value="Golgi alpha-mannosidase II, domain 4"/>
    <property type="match status" value="1"/>
</dbReference>
<dbReference type="Pfam" id="PF01074">
    <property type="entry name" value="Glyco_hydro_38N"/>
    <property type="match status" value="1"/>
</dbReference>
<dbReference type="InterPro" id="IPR028995">
    <property type="entry name" value="Glyco_hydro_57/38_cen_sf"/>
</dbReference>
<dbReference type="SMART" id="SM00872">
    <property type="entry name" value="Alpha-mann_mid"/>
    <property type="match status" value="1"/>
</dbReference>
<dbReference type="Pfam" id="PF07748">
    <property type="entry name" value="Glyco_hydro_38C"/>
    <property type="match status" value="1"/>
</dbReference>
<keyword evidence="3" id="KW-0378">Hydrolase</keyword>
<evidence type="ECO:0000256" key="4">
    <source>
        <dbReference type="ARBA" id="ARBA00023295"/>
    </source>
</evidence>
<dbReference type="SUPFAM" id="SSF88688">
    <property type="entry name" value="Families 57/38 glycoside transferase middle domain"/>
    <property type="match status" value="1"/>
</dbReference>
<dbReference type="InterPro" id="IPR011330">
    <property type="entry name" value="Glyco_hydro/deAcase_b/a-brl"/>
</dbReference>
<dbReference type="PANTHER" id="PTHR46017:SF1">
    <property type="entry name" value="ALPHA-MANNOSIDASE 2C1"/>
    <property type="match status" value="1"/>
</dbReference>
<dbReference type="GO" id="GO:0004559">
    <property type="term" value="F:alpha-mannosidase activity"/>
    <property type="evidence" value="ECO:0007669"/>
    <property type="project" value="InterPro"/>
</dbReference>
<evidence type="ECO:0000259" key="5">
    <source>
        <dbReference type="SMART" id="SM00872"/>
    </source>
</evidence>
<name>A0A7Z2ZME5_9BACL</name>